<evidence type="ECO:0000313" key="2">
    <source>
        <dbReference type="Proteomes" id="UP001597472"/>
    </source>
</evidence>
<gene>
    <name evidence="1" type="ORF">ACFSQP_12575</name>
</gene>
<sequence length="135" mass="15916">MSQTYNIQKRNYTNQISLNHLEVFYLRLHAHGMNSDTICDFLNLEKLKINRLRFTIYSKFKTKNWCQIIALALEQGHLNKSDYVDDLVKQIALKQVSHLLQIDKPAAMQKAVFKFYLSTKKTFFKPTTTKLKQTN</sequence>
<dbReference type="SUPFAM" id="SSF46894">
    <property type="entry name" value="C-terminal effector domain of the bipartite response regulators"/>
    <property type="match status" value="1"/>
</dbReference>
<dbReference type="Proteomes" id="UP001597472">
    <property type="component" value="Unassembled WGS sequence"/>
</dbReference>
<keyword evidence="2" id="KW-1185">Reference proteome</keyword>
<proteinExistence type="predicted"/>
<organism evidence="1 2">
    <name type="scientific">Bizionia sediminis</name>
    <dbReference type="NCBI Taxonomy" id="1737064"/>
    <lineage>
        <taxon>Bacteria</taxon>
        <taxon>Pseudomonadati</taxon>
        <taxon>Bacteroidota</taxon>
        <taxon>Flavobacteriia</taxon>
        <taxon>Flavobacteriales</taxon>
        <taxon>Flavobacteriaceae</taxon>
        <taxon>Bizionia</taxon>
    </lineage>
</organism>
<dbReference type="InterPro" id="IPR016032">
    <property type="entry name" value="Sig_transdc_resp-reg_C-effctor"/>
</dbReference>
<evidence type="ECO:0000313" key="1">
    <source>
        <dbReference type="EMBL" id="MFD2552648.1"/>
    </source>
</evidence>
<name>A0ABW5KWH5_9FLAO</name>
<dbReference type="RefSeq" id="WP_376895053.1">
    <property type="nucleotide sequence ID" value="NZ_JBHULS010000008.1"/>
</dbReference>
<comment type="caution">
    <text evidence="1">The sequence shown here is derived from an EMBL/GenBank/DDBJ whole genome shotgun (WGS) entry which is preliminary data.</text>
</comment>
<protein>
    <submittedName>
        <fullName evidence="1">Uncharacterized protein</fullName>
    </submittedName>
</protein>
<accession>A0ABW5KWH5</accession>
<reference evidence="2" key="1">
    <citation type="journal article" date="2019" name="Int. J. Syst. Evol. Microbiol.">
        <title>The Global Catalogue of Microorganisms (GCM) 10K type strain sequencing project: providing services to taxonomists for standard genome sequencing and annotation.</title>
        <authorList>
            <consortium name="The Broad Institute Genomics Platform"/>
            <consortium name="The Broad Institute Genome Sequencing Center for Infectious Disease"/>
            <person name="Wu L."/>
            <person name="Ma J."/>
        </authorList>
    </citation>
    <scope>NUCLEOTIDE SEQUENCE [LARGE SCALE GENOMIC DNA]</scope>
    <source>
        <strain evidence="2">KCTC 42587</strain>
    </source>
</reference>
<dbReference type="EMBL" id="JBHULS010000008">
    <property type="protein sequence ID" value="MFD2552648.1"/>
    <property type="molecule type" value="Genomic_DNA"/>
</dbReference>